<feature type="transmembrane region" description="Helical" evidence="7">
    <location>
        <begin position="49"/>
        <end position="70"/>
    </location>
</feature>
<dbReference type="PANTHER" id="PTHR32322:SF2">
    <property type="entry name" value="EAMA DOMAIN-CONTAINING PROTEIN"/>
    <property type="match status" value="1"/>
</dbReference>
<evidence type="ECO:0000256" key="4">
    <source>
        <dbReference type="ARBA" id="ARBA00022989"/>
    </source>
</evidence>
<dbReference type="Gene3D" id="1.10.3730.20">
    <property type="match status" value="1"/>
</dbReference>
<dbReference type="InterPro" id="IPR050638">
    <property type="entry name" value="AA-Vitamin_Transporters"/>
</dbReference>
<feature type="transmembrane region" description="Helical" evidence="7">
    <location>
        <begin position="213"/>
        <end position="231"/>
    </location>
</feature>
<evidence type="ECO:0000256" key="2">
    <source>
        <dbReference type="ARBA" id="ARBA00007362"/>
    </source>
</evidence>
<name>A0A0H4QJ25_9LACO</name>
<gene>
    <name evidence="9" type="ORF">ABM34_06205</name>
</gene>
<dbReference type="AlphaFoldDB" id="A0A0H4QJ25"/>
<feature type="transmembrane region" description="Helical" evidence="7">
    <location>
        <begin position="243"/>
        <end position="264"/>
    </location>
</feature>
<feature type="transmembrane region" description="Helical" evidence="7">
    <location>
        <begin position="76"/>
        <end position="98"/>
    </location>
</feature>
<protein>
    <submittedName>
        <fullName evidence="9">Membrane protein</fullName>
    </submittedName>
</protein>
<evidence type="ECO:0000256" key="1">
    <source>
        <dbReference type="ARBA" id="ARBA00004127"/>
    </source>
</evidence>
<dbReference type="EMBL" id="CP012034">
    <property type="protein sequence ID" value="AKP68414.1"/>
    <property type="molecule type" value="Genomic_DNA"/>
</dbReference>
<evidence type="ECO:0000313" key="10">
    <source>
        <dbReference type="Proteomes" id="UP000036106"/>
    </source>
</evidence>
<feature type="domain" description="EamA" evidence="8">
    <location>
        <begin position="4"/>
        <end position="121"/>
    </location>
</feature>
<keyword evidence="4 7" id="KW-1133">Transmembrane helix</keyword>
<evidence type="ECO:0000256" key="3">
    <source>
        <dbReference type="ARBA" id="ARBA00022692"/>
    </source>
</evidence>
<dbReference type="InterPro" id="IPR037185">
    <property type="entry name" value="EmrE-like"/>
</dbReference>
<feature type="transmembrane region" description="Helical" evidence="7">
    <location>
        <begin position="270"/>
        <end position="297"/>
    </location>
</feature>
<comment type="similarity">
    <text evidence="2">Belongs to the EamA transporter family.</text>
</comment>
<keyword evidence="3 7" id="KW-0812">Transmembrane</keyword>
<dbReference type="STRING" id="1007676.ABM34_06205"/>
<dbReference type="SUPFAM" id="SSF103481">
    <property type="entry name" value="Multidrug resistance efflux transporter EmrE"/>
    <property type="match status" value="2"/>
</dbReference>
<dbReference type="Pfam" id="PF00892">
    <property type="entry name" value="EamA"/>
    <property type="match status" value="2"/>
</dbReference>
<comment type="subcellular location">
    <subcellularLocation>
        <location evidence="1">Endomembrane system</location>
        <topology evidence="1">Multi-pass membrane protein</topology>
    </subcellularLocation>
</comment>
<keyword evidence="10" id="KW-1185">Reference proteome</keyword>
<evidence type="ECO:0000313" key="9">
    <source>
        <dbReference type="EMBL" id="AKP68414.1"/>
    </source>
</evidence>
<feature type="transmembrane region" description="Helical" evidence="7">
    <location>
        <begin position="160"/>
        <end position="181"/>
    </location>
</feature>
<organism evidence="9 10">
    <name type="scientific">Companilactobacillus ginsenosidimutans</name>
    <dbReference type="NCBI Taxonomy" id="1007676"/>
    <lineage>
        <taxon>Bacteria</taxon>
        <taxon>Bacillati</taxon>
        <taxon>Bacillota</taxon>
        <taxon>Bacilli</taxon>
        <taxon>Lactobacillales</taxon>
        <taxon>Lactobacillaceae</taxon>
        <taxon>Companilactobacillus</taxon>
    </lineage>
</organism>
<feature type="transmembrane region" description="Helical" evidence="7">
    <location>
        <begin position="19"/>
        <end position="37"/>
    </location>
</feature>
<feature type="transmembrane region" description="Helical" evidence="7">
    <location>
        <begin position="105"/>
        <end position="124"/>
    </location>
</feature>
<sequence length="361" mass="39185">MEIALKIAGGTFNPIELNFIRFLIGGLALLPFAWSYLRKHSILLSRSDLLRCAATGFVIVVVSMSLYQLSIQMTDASIVAIMLSANPIFGLIIGFIFLHEKLSRTNIFALVLTLIGLLVIIDPFHLKNPIGITLGLLSSIIFGVYGVMSRVHSHKIGINALTMTCLSFLFGAGELAILMGISHTPIASVIPSHYSEFVNIPFFQGISWSTLPLILYISVLVTGAAFGLYFVAMDEVGVVQASLIFLVKPALAPVLALAVLGEAIATRTVIGIIIILLGSAITLMGAKIAYGVIGLFVRDSKLPKEQVEEEMEHDMANEPDDDSEVEDANFKSTIKNTIETQKEVHQALKESIHSNSMQKNS</sequence>
<feature type="region of interest" description="Disordered" evidence="6">
    <location>
        <begin position="307"/>
        <end position="326"/>
    </location>
</feature>
<evidence type="ECO:0000256" key="6">
    <source>
        <dbReference type="SAM" id="MobiDB-lite"/>
    </source>
</evidence>
<dbReference type="InterPro" id="IPR000620">
    <property type="entry name" value="EamA_dom"/>
</dbReference>
<dbReference type="Proteomes" id="UP000036106">
    <property type="component" value="Chromosome"/>
</dbReference>
<dbReference type="PATRIC" id="fig|1007676.4.peg.1232"/>
<feature type="domain" description="EamA" evidence="8">
    <location>
        <begin position="130"/>
        <end position="283"/>
    </location>
</feature>
<dbReference type="KEGG" id="lgn:ABM34_06205"/>
<dbReference type="PANTHER" id="PTHR32322">
    <property type="entry name" value="INNER MEMBRANE TRANSPORTER"/>
    <property type="match status" value="1"/>
</dbReference>
<reference evidence="10" key="1">
    <citation type="submission" date="2015-07" db="EMBL/GenBank/DDBJ databases">
        <title>Lactobacillus ginsenosidimutans/EMML 3141/ whole genome sequencing.</title>
        <authorList>
            <person name="Kim M.K."/>
            <person name="Im W.-T."/>
            <person name="Srinivasan S."/>
            <person name="Lee J.-J."/>
        </authorList>
    </citation>
    <scope>NUCLEOTIDE SEQUENCE [LARGE SCALE GENOMIC DNA]</scope>
    <source>
        <strain evidence="10">EMML 3041</strain>
    </source>
</reference>
<evidence type="ECO:0000256" key="7">
    <source>
        <dbReference type="SAM" id="Phobius"/>
    </source>
</evidence>
<keyword evidence="5 7" id="KW-0472">Membrane</keyword>
<feature type="transmembrane region" description="Helical" evidence="7">
    <location>
        <begin position="130"/>
        <end position="148"/>
    </location>
</feature>
<proteinExistence type="inferred from homology"/>
<evidence type="ECO:0000259" key="8">
    <source>
        <dbReference type="Pfam" id="PF00892"/>
    </source>
</evidence>
<evidence type="ECO:0000256" key="5">
    <source>
        <dbReference type="ARBA" id="ARBA00023136"/>
    </source>
</evidence>
<dbReference type="GO" id="GO:0016020">
    <property type="term" value="C:membrane"/>
    <property type="evidence" value="ECO:0007669"/>
    <property type="project" value="UniProtKB-SubCell"/>
</dbReference>
<accession>A0A0H4QJ25</accession>